<reference evidence="1 2" key="1">
    <citation type="journal article" date="2019" name="Int. J. Syst. Evol. Microbiol.">
        <title>The Global Catalogue of Microorganisms (GCM) 10K type strain sequencing project: providing services to taxonomists for standard genome sequencing and annotation.</title>
        <authorList>
            <consortium name="The Broad Institute Genomics Platform"/>
            <consortium name="The Broad Institute Genome Sequencing Center for Infectious Disease"/>
            <person name="Wu L."/>
            <person name="Ma J."/>
        </authorList>
    </citation>
    <scope>NUCLEOTIDE SEQUENCE [LARGE SCALE GENOMIC DNA]</scope>
    <source>
        <strain evidence="1 2">JCM 15503</strain>
    </source>
</reference>
<dbReference type="EMBL" id="BAAAEW010000042">
    <property type="protein sequence ID" value="GAA0766035.1"/>
    <property type="molecule type" value="Genomic_DNA"/>
</dbReference>
<accession>A0ABN1KGB7</accession>
<organism evidence="1 2">
    <name type="scientific">Ideonella azotifigens</name>
    <dbReference type="NCBI Taxonomy" id="513160"/>
    <lineage>
        <taxon>Bacteria</taxon>
        <taxon>Pseudomonadati</taxon>
        <taxon>Pseudomonadota</taxon>
        <taxon>Betaproteobacteria</taxon>
        <taxon>Burkholderiales</taxon>
        <taxon>Sphaerotilaceae</taxon>
        <taxon>Ideonella</taxon>
    </lineage>
</organism>
<evidence type="ECO:0000313" key="1">
    <source>
        <dbReference type="EMBL" id="GAA0766035.1"/>
    </source>
</evidence>
<name>A0ABN1KGB7_9BURK</name>
<protein>
    <submittedName>
        <fullName evidence="1">Uncharacterized protein</fullName>
    </submittedName>
</protein>
<comment type="caution">
    <text evidence="1">The sequence shown here is derived from an EMBL/GenBank/DDBJ whole genome shotgun (WGS) entry which is preliminary data.</text>
</comment>
<keyword evidence="2" id="KW-1185">Reference proteome</keyword>
<sequence>MDGSAEWQMDMTRLCSEAYPAPSPDRAEAEAHEGAFLCELCVPVKPR</sequence>
<gene>
    <name evidence="1" type="ORF">GCM10009107_53750</name>
</gene>
<dbReference type="RefSeq" id="WP_170201032.1">
    <property type="nucleotide sequence ID" value="NZ_BAAAEW010000042.1"/>
</dbReference>
<proteinExistence type="predicted"/>
<dbReference type="Proteomes" id="UP001500279">
    <property type="component" value="Unassembled WGS sequence"/>
</dbReference>
<evidence type="ECO:0000313" key="2">
    <source>
        <dbReference type="Proteomes" id="UP001500279"/>
    </source>
</evidence>